<gene>
    <name evidence="2" type="ORF">B0H17DRAFT_1145359</name>
</gene>
<evidence type="ECO:0000313" key="2">
    <source>
        <dbReference type="EMBL" id="KAJ7659410.1"/>
    </source>
</evidence>
<accession>A0AAD7CRF1</accession>
<dbReference type="AlphaFoldDB" id="A0AAD7CRF1"/>
<dbReference type="Proteomes" id="UP001221757">
    <property type="component" value="Unassembled WGS sequence"/>
</dbReference>
<sequence length="114" mass="12496">MSVQDLQARIEAVSADIARQKEVLKKLEHSKNVLQRQLNAVRVQARDYPLKSRVISLYAAFPANRSLGLAISPCSSSISATLGQISPSPLLSFGRLSTSISRARKASMKFWEPG</sequence>
<comment type="caution">
    <text evidence="2">The sequence shown here is derived from an EMBL/GenBank/DDBJ whole genome shotgun (WGS) entry which is preliminary data.</text>
</comment>
<reference evidence="2" key="1">
    <citation type="submission" date="2023-03" db="EMBL/GenBank/DDBJ databases">
        <title>Massive genome expansion in bonnet fungi (Mycena s.s.) driven by repeated elements and novel gene families across ecological guilds.</title>
        <authorList>
            <consortium name="Lawrence Berkeley National Laboratory"/>
            <person name="Harder C.B."/>
            <person name="Miyauchi S."/>
            <person name="Viragh M."/>
            <person name="Kuo A."/>
            <person name="Thoen E."/>
            <person name="Andreopoulos B."/>
            <person name="Lu D."/>
            <person name="Skrede I."/>
            <person name="Drula E."/>
            <person name="Henrissat B."/>
            <person name="Morin E."/>
            <person name="Kohler A."/>
            <person name="Barry K."/>
            <person name="LaButti K."/>
            <person name="Morin E."/>
            <person name="Salamov A."/>
            <person name="Lipzen A."/>
            <person name="Mereny Z."/>
            <person name="Hegedus B."/>
            <person name="Baldrian P."/>
            <person name="Stursova M."/>
            <person name="Weitz H."/>
            <person name="Taylor A."/>
            <person name="Grigoriev I.V."/>
            <person name="Nagy L.G."/>
            <person name="Martin F."/>
            <person name="Kauserud H."/>
        </authorList>
    </citation>
    <scope>NUCLEOTIDE SEQUENCE</scope>
    <source>
        <strain evidence="2">CBHHK067</strain>
    </source>
</reference>
<keyword evidence="3" id="KW-1185">Reference proteome</keyword>
<protein>
    <submittedName>
        <fullName evidence="2">Uncharacterized protein</fullName>
    </submittedName>
</protein>
<keyword evidence="1" id="KW-0175">Coiled coil</keyword>
<feature type="coiled-coil region" evidence="1">
    <location>
        <begin position="3"/>
        <end position="44"/>
    </location>
</feature>
<evidence type="ECO:0000313" key="3">
    <source>
        <dbReference type="Proteomes" id="UP001221757"/>
    </source>
</evidence>
<dbReference type="EMBL" id="JARKIE010000271">
    <property type="protein sequence ID" value="KAJ7659410.1"/>
    <property type="molecule type" value="Genomic_DNA"/>
</dbReference>
<proteinExistence type="predicted"/>
<evidence type="ECO:0000256" key="1">
    <source>
        <dbReference type="SAM" id="Coils"/>
    </source>
</evidence>
<name>A0AAD7CRF1_MYCRO</name>
<organism evidence="2 3">
    <name type="scientific">Mycena rosella</name>
    <name type="common">Pink bonnet</name>
    <name type="synonym">Agaricus rosellus</name>
    <dbReference type="NCBI Taxonomy" id="1033263"/>
    <lineage>
        <taxon>Eukaryota</taxon>
        <taxon>Fungi</taxon>
        <taxon>Dikarya</taxon>
        <taxon>Basidiomycota</taxon>
        <taxon>Agaricomycotina</taxon>
        <taxon>Agaricomycetes</taxon>
        <taxon>Agaricomycetidae</taxon>
        <taxon>Agaricales</taxon>
        <taxon>Marasmiineae</taxon>
        <taxon>Mycenaceae</taxon>
        <taxon>Mycena</taxon>
    </lineage>
</organism>